<comment type="function">
    <text evidence="6 8 9">Necessary for efficient RNA polymerase transcription elongation past template-encoded arresting sites. The arresting sites in DNA have the property of trapping a certain fraction of elongating RNA polymerases that pass through, resulting in locked ternary complexes. Cleavage of the nascent transcript by cleavage factors such as GreA or GreB allows the resumption of elongation from the new 3'terminus. GreA releases sequences of 2 to 3 nucleotides.</text>
</comment>
<organism evidence="12 13">
    <name type="scientific">Candidatus Staskawiczbacteria bacterium RIFCSPHIGHO2_02_FULL_42_22</name>
    <dbReference type="NCBI Taxonomy" id="1802207"/>
    <lineage>
        <taxon>Bacteria</taxon>
        <taxon>Candidatus Staskawicziibacteriota</taxon>
    </lineage>
</organism>
<evidence type="ECO:0000259" key="10">
    <source>
        <dbReference type="Pfam" id="PF01272"/>
    </source>
</evidence>
<dbReference type="HAMAP" id="MF_00105">
    <property type="entry name" value="GreA_GreB"/>
    <property type="match status" value="1"/>
</dbReference>
<dbReference type="Pfam" id="PF03449">
    <property type="entry name" value="GreA_GreB_N"/>
    <property type="match status" value="1"/>
</dbReference>
<gene>
    <name evidence="8" type="primary">greA</name>
    <name evidence="12" type="ORF">A3D44_00775</name>
</gene>
<dbReference type="InterPro" id="IPR028624">
    <property type="entry name" value="Tscrpt_elong_fac_GreA/B"/>
</dbReference>
<feature type="domain" description="Transcription elongation factor GreA/GreB C-terminal" evidence="10">
    <location>
        <begin position="78"/>
        <end position="149"/>
    </location>
</feature>
<dbReference type="InterPro" id="IPR036953">
    <property type="entry name" value="GreA/GreB_C_sf"/>
</dbReference>
<dbReference type="EMBL" id="MHOT01000022">
    <property type="protein sequence ID" value="OGZ68461.1"/>
    <property type="molecule type" value="Genomic_DNA"/>
</dbReference>
<comment type="caution">
    <text evidence="12">The sequence shown here is derived from an EMBL/GenBank/DDBJ whole genome shotgun (WGS) entry which is preliminary data.</text>
</comment>
<dbReference type="InterPro" id="IPR001437">
    <property type="entry name" value="Tscrpt_elong_fac_GreA/B_C"/>
</dbReference>
<keyword evidence="3 8" id="KW-0805">Transcription regulation</keyword>
<evidence type="ECO:0000256" key="3">
    <source>
        <dbReference type="ARBA" id="ARBA00023015"/>
    </source>
</evidence>
<dbReference type="GO" id="GO:0070063">
    <property type="term" value="F:RNA polymerase binding"/>
    <property type="evidence" value="ECO:0007669"/>
    <property type="project" value="InterPro"/>
</dbReference>
<protein>
    <recommendedName>
        <fullName evidence="2 8">Transcription elongation factor GreA</fullName>
    </recommendedName>
    <alternativeName>
        <fullName evidence="7 8">Transcript cleavage factor GreA</fullName>
    </alternativeName>
</protein>
<dbReference type="InterPro" id="IPR006359">
    <property type="entry name" value="Tscrpt_elong_fac_GreA"/>
</dbReference>
<dbReference type="NCBIfam" id="TIGR01462">
    <property type="entry name" value="greA"/>
    <property type="match status" value="1"/>
</dbReference>
<dbReference type="SUPFAM" id="SSF46557">
    <property type="entry name" value="GreA transcript cleavage protein, N-terminal domain"/>
    <property type="match status" value="1"/>
</dbReference>
<dbReference type="InterPro" id="IPR036805">
    <property type="entry name" value="Tscrpt_elong_fac_GreA/B_N_sf"/>
</dbReference>
<comment type="similarity">
    <text evidence="1 8 9">Belongs to the GreA/GreB family.</text>
</comment>
<accession>A0A1G2I1Y4</accession>
<dbReference type="AlphaFoldDB" id="A0A1G2I1Y4"/>
<dbReference type="PANTHER" id="PTHR30437:SF4">
    <property type="entry name" value="TRANSCRIPTION ELONGATION FACTOR GREA"/>
    <property type="match status" value="1"/>
</dbReference>
<keyword evidence="5 8" id="KW-0804">Transcription</keyword>
<evidence type="ECO:0000256" key="4">
    <source>
        <dbReference type="ARBA" id="ARBA00023125"/>
    </source>
</evidence>
<feature type="domain" description="Transcription elongation factor GreA/GreB N-terminal" evidence="11">
    <location>
        <begin position="4"/>
        <end position="73"/>
    </location>
</feature>
<evidence type="ECO:0000313" key="12">
    <source>
        <dbReference type="EMBL" id="OGZ68461.1"/>
    </source>
</evidence>
<proteinExistence type="inferred from homology"/>
<dbReference type="GO" id="GO:0032784">
    <property type="term" value="P:regulation of DNA-templated transcription elongation"/>
    <property type="evidence" value="ECO:0007669"/>
    <property type="project" value="UniProtKB-UniRule"/>
</dbReference>
<dbReference type="InterPro" id="IPR023459">
    <property type="entry name" value="Tscrpt_elong_fac_GreA/B_fam"/>
</dbReference>
<dbReference type="InterPro" id="IPR018151">
    <property type="entry name" value="TF_GreA/GreB_CS"/>
</dbReference>
<dbReference type="GO" id="GO:0003677">
    <property type="term" value="F:DNA binding"/>
    <property type="evidence" value="ECO:0007669"/>
    <property type="project" value="UniProtKB-UniRule"/>
</dbReference>
<evidence type="ECO:0000256" key="5">
    <source>
        <dbReference type="ARBA" id="ARBA00023163"/>
    </source>
</evidence>
<dbReference type="PROSITE" id="PS00829">
    <property type="entry name" value="GREAB_1"/>
    <property type="match status" value="1"/>
</dbReference>
<dbReference type="Gene3D" id="1.10.287.180">
    <property type="entry name" value="Transcription elongation factor, GreA/GreB, N-terminal domain"/>
    <property type="match status" value="1"/>
</dbReference>
<evidence type="ECO:0000259" key="11">
    <source>
        <dbReference type="Pfam" id="PF03449"/>
    </source>
</evidence>
<reference evidence="12 13" key="1">
    <citation type="journal article" date="2016" name="Nat. Commun.">
        <title>Thousands of microbial genomes shed light on interconnected biogeochemical processes in an aquifer system.</title>
        <authorList>
            <person name="Anantharaman K."/>
            <person name="Brown C.T."/>
            <person name="Hug L.A."/>
            <person name="Sharon I."/>
            <person name="Castelle C.J."/>
            <person name="Probst A.J."/>
            <person name="Thomas B.C."/>
            <person name="Singh A."/>
            <person name="Wilkins M.J."/>
            <person name="Karaoz U."/>
            <person name="Brodie E.L."/>
            <person name="Williams K.H."/>
            <person name="Hubbard S.S."/>
            <person name="Banfield J.F."/>
        </authorList>
    </citation>
    <scope>NUCLEOTIDE SEQUENCE [LARGE SCALE GENOMIC DNA]</scope>
</reference>
<dbReference type="Proteomes" id="UP000178820">
    <property type="component" value="Unassembled WGS sequence"/>
</dbReference>
<evidence type="ECO:0000256" key="1">
    <source>
        <dbReference type="ARBA" id="ARBA00008213"/>
    </source>
</evidence>
<name>A0A1G2I1Y4_9BACT</name>
<evidence type="ECO:0000256" key="9">
    <source>
        <dbReference type="RuleBase" id="RU000556"/>
    </source>
</evidence>
<evidence type="ECO:0000313" key="13">
    <source>
        <dbReference type="Proteomes" id="UP000178820"/>
    </source>
</evidence>
<dbReference type="GO" id="GO:0006354">
    <property type="term" value="P:DNA-templated transcription elongation"/>
    <property type="evidence" value="ECO:0007669"/>
    <property type="project" value="TreeGrafter"/>
</dbReference>
<dbReference type="SUPFAM" id="SSF54534">
    <property type="entry name" value="FKBP-like"/>
    <property type="match status" value="1"/>
</dbReference>
<dbReference type="PANTHER" id="PTHR30437">
    <property type="entry name" value="TRANSCRIPTION ELONGATION FACTOR GREA"/>
    <property type="match status" value="1"/>
</dbReference>
<evidence type="ECO:0000256" key="8">
    <source>
        <dbReference type="HAMAP-Rule" id="MF_00105"/>
    </source>
</evidence>
<sequence>MSQYFTKEGLQKLKDELHELKTVKIPENIKLIKYAAAEGDLKENAGYHDARERKTWLLRRIEELENAINDAVIIEKKNSGKVEIGSMVTIMMDKDKETYEIVAPGEANILENKLSYQSPLGQQLMGKKAGQEFNYEIRDKKMKVKILKII</sequence>
<evidence type="ECO:0000256" key="6">
    <source>
        <dbReference type="ARBA" id="ARBA00024916"/>
    </source>
</evidence>
<dbReference type="PIRSF" id="PIRSF006092">
    <property type="entry name" value="GreA_GreB"/>
    <property type="match status" value="1"/>
</dbReference>
<dbReference type="Gene3D" id="3.10.50.30">
    <property type="entry name" value="Transcription elongation factor, GreA/GreB, C-terminal domain"/>
    <property type="match status" value="1"/>
</dbReference>
<keyword evidence="4 8" id="KW-0238">DNA-binding</keyword>
<evidence type="ECO:0000256" key="2">
    <source>
        <dbReference type="ARBA" id="ARBA00013729"/>
    </source>
</evidence>
<evidence type="ECO:0000256" key="7">
    <source>
        <dbReference type="ARBA" id="ARBA00030776"/>
    </source>
</evidence>
<dbReference type="Pfam" id="PF01272">
    <property type="entry name" value="GreA_GreB"/>
    <property type="match status" value="1"/>
</dbReference>
<dbReference type="NCBIfam" id="NF001263">
    <property type="entry name" value="PRK00226.1-4"/>
    <property type="match status" value="1"/>
</dbReference>
<dbReference type="InterPro" id="IPR022691">
    <property type="entry name" value="Tscrpt_elong_fac_GreA/B_N"/>
</dbReference>
<dbReference type="STRING" id="1802207.A3D44_00775"/>
<dbReference type="FunFam" id="1.10.287.180:FF:000001">
    <property type="entry name" value="Transcription elongation factor GreA"/>
    <property type="match status" value="1"/>
</dbReference>